<proteinExistence type="predicted"/>
<sequence>MQGNDISNAMPKRILVTTDVITDEYEDKKKVLGFVPVRSKKIEYNRLVLSHLYMTTLNRGITMELISYTRSEKEMVDLMLYLDKIGTNPFRYGSAYKSVDKLVAELPFRPEVIGVIDIPSRLLRYGRWGLDFPSL</sequence>
<accession>A0A6J5L0Q5</accession>
<reference evidence="1" key="1">
    <citation type="submission" date="2020-04" db="EMBL/GenBank/DDBJ databases">
        <authorList>
            <person name="Chiriac C."/>
            <person name="Salcher M."/>
            <person name="Ghai R."/>
            <person name="Kavagutti S V."/>
        </authorList>
    </citation>
    <scope>NUCLEOTIDE SEQUENCE</scope>
</reference>
<organism evidence="1">
    <name type="scientific">uncultured Caudovirales phage</name>
    <dbReference type="NCBI Taxonomy" id="2100421"/>
    <lineage>
        <taxon>Viruses</taxon>
        <taxon>Duplodnaviria</taxon>
        <taxon>Heunggongvirae</taxon>
        <taxon>Uroviricota</taxon>
        <taxon>Caudoviricetes</taxon>
        <taxon>Peduoviridae</taxon>
        <taxon>Maltschvirus</taxon>
        <taxon>Maltschvirus maltsch</taxon>
    </lineage>
</organism>
<evidence type="ECO:0000313" key="2">
    <source>
        <dbReference type="EMBL" id="CAB5219789.1"/>
    </source>
</evidence>
<evidence type="ECO:0000313" key="1">
    <source>
        <dbReference type="EMBL" id="CAB4127971.1"/>
    </source>
</evidence>
<gene>
    <name evidence="1" type="ORF">UFOVP113_11</name>
    <name evidence="2" type="ORF">UFOVP225_137</name>
</gene>
<name>A0A6J5L0Q5_9CAUD</name>
<dbReference type="EMBL" id="LR798275">
    <property type="protein sequence ID" value="CAB5219789.1"/>
    <property type="molecule type" value="Genomic_DNA"/>
</dbReference>
<protein>
    <submittedName>
        <fullName evidence="1">Uncharacterized protein</fullName>
    </submittedName>
</protein>
<dbReference type="EMBL" id="LR796231">
    <property type="protein sequence ID" value="CAB4127971.1"/>
    <property type="molecule type" value="Genomic_DNA"/>
</dbReference>